<dbReference type="EMBL" id="GBRH01188749">
    <property type="protein sequence ID" value="JAE09147.1"/>
    <property type="molecule type" value="Transcribed_RNA"/>
</dbReference>
<reference evidence="1" key="1">
    <citation type="submission" date="2014-09" db="EMBL/GenBank/DDBJ databases">
        <authorList>
            <person name="Magalhaes I.L.F."/>
            <person name="Oliveira U."/>
            <person name="Santos F.R."/>
            <person name="Vidigal T.H.D.A."/>
            <person name="Brescovit A.D."/>
            <person name="Santos A.J."/>
        </authorList>
    </citation>
    <scope>NUCLEOTIDE SEQUENCE</scope>
    <source>
        <tissue evidence="1">Shoot tissue taken approximately 20 cm above the soil surface</tissue>
    </source>
</reference>
<dbReference type="AlphaFoldDB" id="A0A0A9FA12"/>
<reference evidence="1" key="2">
    <citation type="journal article" date="2015" name="Data Brief">
        <title>Shoot transcriptome of the giant reed, Arundo donax.</title>
        <authorList>
            <person name="Barrero R.A."/>
            <person name="Guerrero F.D."/>
            <person name="Moolhuijzen P."/>
            <person name="Goolsby J.A."/>
            <person name="Tidwell J."/>
            <person name="Bellgard S.E."/>
            <person name="Bellgard M.I."/>
        </authorList>
    </citation>
    <scope>NUCLEOTIDE SEQUENCE</scope>
    <source>
        <tissue evidence="1">Shoot tissue taken approximately 20 cm above the soil surface</tissue>
    </source>
</reference>
<proteinExistence type="predicted"/>
<accession>A0A0A9FA12</accession>
<organism evidence="1">
    <name type="scientific">Arundo donax</name>
    <name type="common">Giant reed</name>
    <name type="synonym">Donax arundinaceus</name>
    <dbReference type="NCBI Taxonomy" id="35708"/>
    <lineage>
        <taxon>Eukaryota</taxon>
        <taxon>Viridiplantae</taxon>
        <taxon>Streptophyta</taxon>
        <taxon>Embryophyta</taxon>
        <taxon>Tracheophyta</taxon>
        <taxon>Spermatophyta</taxon>
        <taxon>Magnoliopsida</taxon>
        <taxon>Liliopsida</taxon>
        <taxon>Poales</taxon>
        <taxon>Poaceae</taxon>
        <taxon>PACMAD clade</taxon>
        <taxon>Arundinoideae</taxon>
        <taxon>Arundineae</taxon>
        <taxon>Arundo</taxon>
    </lineage>
</organism>
<protein>
    <submittedName>
        <fullName evidence="1">Uncharacterized protein</fullName>
    </submittedName>
</protein>
<evidence type="ECO:0000313" key="1">
    <source>
        <dbReference type="EMBL" id="JAE09147.1"/>
    </source>
</evidence>
<name>A0A0A9FA12_ARUDO</name>
<sequence length="42" mass="4413">MNRCPWKISGSLWTLSSSAEVHLLTNSSSGSVPSLAMTTCTA</sequence>